<dbReference type="Proteomes" id="UP000219338">
    <property type="component" value="Unassembled WGS sequence"/>
</dbReference>
<accession>A0A284RXX6</accession>
<feature type="domain" description="BTB" evidence="1">
    <location>
        <begin position="23"/>
        <end position="95"/>
    </location>
</feature>
<dbReference type="AlphaFoldDB" id="A0A284RXX6"/>
<dbReference type="InterPro" id="IPR000210">
    <property type="entry name" value="BTB/POZ_dom"/>
</dbReference>
<evidence type="ECO:0000313" key="3">
    <source>
        <dbReference type="Proteomes" id="UP000219338"/>
    </source>
</evidence>
<keyword evidence="3" id="KW-1185">Reference proteome</keyword>
<organism evidence="2 3">
    <name type="scientific">Armillaria ostoyae</name>
    <name type="common">Armillaria root rot fungus</name>
    <dbReference type="NCBI Taxonomy" id="47428"/>
    <lineage>
        <taxon>Eukaryota</taxon>
        <taxon>Fungi</taxon>
        <taxon>Dikarya</taxon>
        <taxon>Basidiomycota</taxon>
        <taxon>Agaricomycotina</taxon>
        <taxon>Agaricomycetes</taxon>
        <taxon>Agaricomycetidae</taxon>
        <taxon>Agaricales</taxon>
        <taxon>Marasmiineae</taxon>
        <taxon>Physalacriaceae</taxon>
        <taxon>Armillaria</taxon>
    </lineage>
</organism>
<reference evidence="3" key="1">
    <citation type="journal article" date="2017" name="Nat. Ecol. Evol.">
        <title>Genome expansion and lineage-specific genetic innovations in the forest pathogenic fungi Armillaria.</title>
        <authorList>
            <person name="Sipos G."/>
            <person name="Prasanna A.N."/>
            <person name="Walter M.C."/>
            <person name="O'Connor E."/>
            <person name="Balint B."/>
            <person name="Krizsan K."/>
            <person name="Kiss B."/>
            <person name="Hess J."/>
            <person name="Varga T."/>
            <person name="Slot J."/>
            <person name="Riley R."/>
            <person name="Boka B."/>
            <person name="Rigling D."/>
            <person name="Barry K."/>
            <person name="Lee J."/>
            <person name="Mihaltcheva S."/>
            <person name="LaButti K."/>
            <person name="Lipzen A."/>
            <person name="Waldron R."/>
            <person name="Moloney N.M."/>
            <person name="Sperisen C."/>
            <person name="Kredics L."/>
            <person name="Vagvoelgyi C."/>
            <person name="Patrignani A."/>
            <person name="Fitzpatrick D."/>
            <person name="Nagy I."/>
            <person name="Doyle S."/>
            <person name="Anderson J.B."/>
            <person name="Grigoriev I.V."/>
            <person name="Gueldener U."/>
            <person name="Muensterkoetter M."/>
            <person name="Nagy L.G."/>
        </authorList>
    </citation>
    <scope>NUCLEOTIDE SEQUENCE [LARGE SCALE GENOMIC DNA]</scope>
    <source>
        <strain evidence="3">C18/9</strain>
    </source>
</reference>
<protein>
    <recommendedName>
        <fullName evidence="1">BTB domain-containing protein</fullName>
    </recommendedName>
</protein>
<proteinExistence type="predicted"/>
<dbReference type="Pfam" id="PF00651">
    <property type="entry name" value="BTB"/>
    <property type="match status" value="1"/>
</dbReference>
<evidence type="ECO:0000259" key="1">
    <source>
        <dbReference type="PROSITE" id="PS50097"/>
    </source>
</evidence>
<dbReference type="OMA" id="ERIMHIC"/>
<dbReference type="Gene3D" id="3.30.710.10">
    <property type="entry name" value="Potassium Channel Kv1.1, Chain A"/>
    <property type="match status" value="1"/>
</dbReference>
<name>A0A284RXX6_ARMOS</name>
<dbReference type="PROSITE" id="PS50097">
    <property type="entry name" value="BTB"/>
    <property type="match status" value="1"/>
</dbReference>
<sequence length="336" mass="38125">MDDAALPSITRADALFNDASDFADLVIRTADNVDFFVHKVLLSLKSPSSFFRHVLESSHHTEEKDGLPVLEVKEDSRMFRTVLLLCYPYDVPEIKTIEECFAVGVVLDKYCLDNGFERFIQAMLASPLMKQNALRIFGFAAAHGWKDLGEAAARNTLHMALDQEVEFDGLDSITAMQYLRLRDYRKRCGKAAQFESDPTLGEKMTWIAGKTSELLFLRSDLEEQTCRWCGKSLSCWMTTGDRIFRTHLWLADYVNTVKAEVLRQPESETALDENIIAQAVVKSISQCGHEEWTKIAASQIHQYATLLADEIERLIAQVSDEAAAAWFRLNDLPRCR</sequence>
<dbReference type="STRING" id="47428.A0A284RXX6"/>
<dbReference type="EMBL" id="FUEG01000020">
    <property type="protein sequence ID" value="SJL13604.1"/>
    <property type="molecule type" value="Genomic_DNA"/>
</dbReference>
<evidence type="ECO:0000313" key="2">
    <source>
        <dbReference type="EMBL" id="SJL13604.1"/>
    </source>
</evidence>
<dbReference type="InterPro" id="IPR011333">
    <property type="entry name" value="SKP1/BTB/POZ_sf"/>
</dbReference>
<dbReference type="OrthoDB" id="2665493at2759"/>
<gene>
    <name evidence="2" type="ORF">ARMOST_17050</name>
</gene>